<accession>A0A135S961</accession>
<comment type="caution">
    <text evidence="2">The sequence shown here is derived from an EMBL/GenBank/DDBJ whole genome shotgun (WGS) entry which is preliminary data.</text>
</comment>
<evidence type="ECO:0000313" key="2">
    <source>
        <dbReference type="EMBL" id="KXH32448.1"/>
    </source>
</evidence>
<dbReference type="AlphaFoldDB" id="A0A135S961"/>
<protein>
    <submittedName>
        <fullName evidence="2">Uncharacterized protein</fullName>
    </submittedName>
</protein>
<organism evidence="2 3">
    <name type="scientific">Colletotrichum nymphaeae SA-01</name>
    <dbReference type="NCBI Taxonomy" id="1460502"/>
    <lineage>
        <taxon>Eukaryota</taxon>
        <taxon>Fungi</taxon>
        <taxon>Dikarya</taxon>
        <taxon>Ascomycota</taxon>
        <taxon>Pezizomycotina</taxon>
        <taxon>Sordariomycetes</taxon>
        <taxon>Hypocreomycetidae</taxon>
        <taxon>Glomerellales</taxon>
        <taxon>Glomerellaceae</taxon>
        <taxon>Colletotrichum</taxon>
        <taxon>Colletotrichum acutatum species complex</taxon>
    </lineage>
</organism>
<sequence>MSVHGDSALSEDLVAEVLRNVQKAPTQEAEKCPWGGPDLVDSPNRGNAEGSHMRTKPLSGAVLSATASNPLYLTLVVPSLPVMKAIQSLLIATIFAFAPTVLAECNKNGMTGEYDVNNNTPVDLRIVCAQLSGSYVKNEFRRICIMDTKGRKWDFELSYIGNGDQRDIDIEECYSGMKAEAGCERGGRRKYWNWEYSFLTMETFQGGSKRRAMCEYAPVRLCKTIRRPVRKGRWPGVDGSGQTGWVVEWSTVNNQITPKAYSTTGYEFEFDSQCEHQEM</sequence>
<dbReference type="EMBL" id="JEMN01001582">
    <property type="protein sequence ID" value="KXH32448.1"/>
    <property type="molecule type" value="Genomic_DNA"/>
</dbReference>
<evidence type="ECO:0000256" key="1">
    <source>
        <dbReference type="SAM" id="MobiDB-lite"/>
    </source>
</evidence>
<gene>
    <name evidence="2" type="ORF">CNYM01_00996</name>
</gene>
<reference evidence="2 3" key="1">
    <citation type="submission" date="2014-02" db="EMBL/GenBank/DDBJ databases">
        <title>The genome sequence of Colletotrichum nymphaeae SA-01.</title>
        <authorList>
            <person name="Baroncelli R."/>
            <person name="Thon M.R."/>
        </authorList>
    </citation>
    <scope>NUCLEOTIDE SEQUENCE [LARGE SCALE GENOMIC DNA]</scope>
    <source>
        <strain evidence="2 3">SA-01</strain>
    </source>
</reference>
<name>A0A135S961_9PEZI</name>
<feature type="region of interest" description="Disordered" evidence="1">
    <location>
        <begin position="25"/>
        <end position="53"/>
    </location>
</feature>
<dbReference type="OrthoDB" id="4802537at2759"/>
<dbReference type="Proteomes" id="UP000070054">
    <property type="component" value="Unassembled WGS sequence"/>
</dbReference>
<keyword evidence="3" id="KW-1185">Reference proteome</keyword>
<proteinExistence type="predicted"/>
<evidence type="ECO:0000313" key="3">
    <source>
        <dbReference type="Proteomes" id="UP000070054"/>
    </source>
</evidence>